<keyword evidence="5" id="KW-1133">Transmembrane helix</keyword>
<keyword evidence="5" id="KW-0812">Transmembrane</keyword>
<evidence type="ECO:0000256" key="1">
    <source>
        <dbReference type="ARBA" id="ARBA00010541"/>
    </source>
</evidence>
<dbReference type="PROSITE" id="PS50106">
    <property type="entry name" value="PDZ"/>
    <property type="match status" value="1"/>
</dbReference>
<dbReference type="InterPro" id="IPR043504">
    <property type="entry name" value="Peptidase_S1_PA_chymotrypsin"/>
</dbReference>
<dbReference type="PANTHER" id="PTHR43343">
    <property type="entry name" value="PEPTIDASE S12"/>
    <property type="match status" value="1"/>
</dbReference>
<evidence type="ECO:0000259" key="6">
    <source>
        <dbReference type="PROSITE" id="PS50106"/>
    </source>
</evidence>
<dbReference type="InterPro" id="IPR009003">
    <property type="entry name" value="Peptidase_S1_PA"/>
</dbReference>
<dbReference type="EMBL" id="JAIFTX010000031">
    <property type="protein sequence ID" value="MBX7291654.1"/>
    <property type="molecule type" value="Genomic_DNA"/>
</dbReference>
<dbReference type="GO" id="GO:0006508">
    <property type="term" value="P:proteolysis"/>
    <property type="evidence" value="ECO:0007669"/>
    <property type="project" value="UniProtKB-KW"/>
</dbReference>
<dbReference type="Pfam" id="PF13180">
    <property type="entry name" value="PDZ_2"/>
    <property type="match status" value="1"/>
</dbReference>
<dbReference type="RefSeq" id="WP_021876636.1">
    <property type="nucleotide sequence ID" value="NZ_CP018624.1"/>
</dbReference>
<feature type="transmembrane region" description="Helical" evidence="5">
    <location>
        <begin position="70"/>
        <end position="92"/>
    </location>
</feature>
<protein>
    <submittedName>
        <fullName evidence="7">Trypsin-like peptidase domain-containing protein</fullName>
    </submittedName>
</protein>
<comment type="caution">
    <text evidence="7">The sequence shown here is derived from an EMBL/GenBank/DDBJ whole genome shotgun (WGS) entry which is preliminary data.</text>
</comment>
<evidence type="ECO:0000313" key="8">
    <source>
        <dbReference type="Proteomes" id="UP000775179"/>
    </source>
</evidence>
<dbReference type="PRINTS" id="PR00834">
    <property type="entry name" value="PROTEASES2C"/>
</dbReference>
<gene>
    <name evidence="7" type="ORF">K4H94_11645</name>
</gene>
<dbReference type="SMART" id="SM00228">
    <property type="entry name" value="PDZ"/>
    <property type="match status" value="1"/>
</dbReference>
<dbReference type="Pfam" id="PF13365">
    <property type="entry name" value="Trypsin_2"/>
    <property type="match status" value="1"/>
</dbReference>
<dbReference type="Proteomes" id="UP000775179">
    <property type="component" value="Unassembled WGS sequence"/>
</dbReference>
<evidence type="ECO:0000256" key="4">
    <source>
        <dbReference type="SAM" id="MobiDB-lite"/>
    </source>
</evidence>
<keyword evidence="5" id="KW-0472">Membrane</keyword>
<dbReference type="InterPro" id="IPR001940">
    <property type="entry name" value="Peptidase_S1C"/>
</dbReference>
<feature type="domain" description="PDZ" evidence="6">
    <location>
        <begin position="309"/>
        <end position="407"/>
    </location>
</feature>
<organism evidence="7 8">
    <name type="scientific">Clostridium chauvoei</name>
    <dbReference type="NCBI Taxonomy" id="46867"/>
    <lineage>
        <taxon>Bacteria</taxon>
        <taxon>Bacillati</taxon>
        <taxon>Bacillota</taxon>
        <taxon>Clostridia</taxon>
        <taxon>Eubacteriales</taxon>
        <taxon>Clostridiaceae</taxon>
        <taxon>Clostridium</taxon>
    </lineage>
</organism>
<dbReference type="InterPro" id="IPR051201">
    <property type="entry name" value="Chloro_Bact_Ser_Proteases"/>
</dbReference>
<dbReference type="GeneID" id="66302658"/>
<feature type="region of interest" description="Disordered" evidence="4">
    <location>
        <begin position="19"/>
        <end position="60"/>
    </location>
</feature>
<dbReference type="PANTHER" id="PTHR43343:SF3">
    <property type="entry name" value="PROTEASE DO-LIKE 8, CHLOROPLASTIC"/>
    <property type="match status" value="1"/>
</dbReference>
<dbReference type="Gene3D" id="2.40.10.10">
    <property type="entry name" value="Trypsin-like serine proteases"/>
    <property type="match status" value="2"/>
</dbReference>
<dbReference type="SUPFAM" id="SSF50156">
    <property type="entry name" value="PDZ domain-like"/>
    <property type="match status" value="1"/>
</dbReference>
<dbReference type="AlphaFoldDB" id="A0ABD4RJM5"/>
<dbReference type="SUPFAM" id="SSF50494">
    <property type="entry name" value="Trypsin-like serine proteases"/>
    <property type="match status" value="1"/>
</dbReference>
<keyword evidence="3" id="KW-0378">Hydrolase</keyword>
<evidence type="ECO:0000256" key="2">
    <source>
        <dbReference type="ARBA" id="ARBA00022670"/>
    </source>
</evidence>
<reference evidence="7 8" key="1">
    <citation type="submission" date="2021-08" db="EMBL/GenBank/DDBJ databases">
        <title>Genome sequence analysis of Clostridium chauvoei strains of European origin and evaluation of typing options for outbreak investigations.</title>
        <authorList>
            <person name="Abdel-Glil M."/>
            <person name="Thomas P."/>
            <person name="Seyboldt C."/>
        </authorList>
    </citation>
    <scope>NUCLEOTIDE SEQUENCE [LARGE SCALE GENOMIC DNA]</scope>
    <source>
        <strain evidence="7 8">S0260-09</strain>
    </source>
</reference>
<sequence length="420" mass="45685">MSDDNKIYDVDNYEDLSKVEEKEDTYIEKENNINDFDSEEKEREEQESINDVNLEDNNNRKKKKNGLKNIALILVVGLLGGIVGGGATYYAVKNINGNTGNVTSTPNPPTFNTDGESVLTKTQAFEKVAPAVVIVSTKGTTNYGGFIPQKVEGIGSGFIINEEGYILTNYHVIEGAQEVTVTLSDKREVKAKVVNYDKNQDVAMIKIVDNIKVPAVVQLGDSDALKPGEEVLAIGTPLSKEFSQTVTGGLVSAINRNVETKNGVKLNLIQTDTAINPGNSGGPLINTKGEVIGINTMKISGEAEGIGFSIPINEVKDRIDSLSKPILNLGVSIREVNSDLSKQYDMPEGLYVVEVMQFSPAEKAGIKGGDVITKFDGQRIKNFDELKKIRDSKSEGDIVKVEVVRNKESINVDLQLTAQQ</sequence>
<keyword evidence="2" id="KW-0645">Protease</keyword>
<evidence type="ECO:0000313" key="7">
    <source>
        <dbReference type="EMBL" id="MBX7291654.1"/>
    </source>
</evidence>
<accession>A0ABD4RJM5</accession>
<dbReference type="InterPro" id="IPR001478">
    <property type="entry name" value="PDZ"/>
</dbReference>
<evidence type="ECO:0000256" key="5">
    <source>
        <dbReference type="SAM" id="Phobius"/>
    </source>
</evidence>
<dbReference type="InterPro" id="IPR036034">
    <property type="entry name" value="PDZ_sf"/>
</dbReference>
<comment type="similarity">
    <text evidence="1">Belongs to the peptidase S1C family.</text>
</comment>
<dbReference type="GO" id="GO:0008233">
    <property type="term" value="F:peptidase activity"/>
    <property type="evidence" value="ECO:0007669"/>
    <property type="project" value="UniProtKB-KW"/>
</dbReference>
<feature type="compositionally biased region" description="Basic and acidic residues" evidence="4">
    <location>
        <begin position="19"/>
        <end position="32"/>
    </location>
</feature>
<evidence type="ECO:0000256" key="3">
    <source>
        <dbReference type="ARBA" id="ARBA00022801"/>
    </source>
</evidence>
<proteinExistence type="inferred from homology"/>
<dbReference type="Gene3D" id="2.30.42.10">
    <property type="match status" value="1"/>
</dbReference>
<name>A0ABD4RJM5_9CLOT</name>